<comment type="catalytic activity">
    <reaction evidence="1 7">
        <text>dTDP-4-dehydro-6-deoxy-alpha-D-glucose = dTDP-4-dehydro-beta-L-rhamnose</text>
        <dbReference type="Rhea" id="RHEA:16969"/>
        <dbReference type="ChEBI" id="CHEBI:57649"/>
        <dbReference type="ChEBI" id="CHEBI:62830"/>
        <dbReference type="EC" id="5.1.3.13"/>
    </reaction>
</comment>
<dbReference type="GO" id="GO:0008830">
    <property type="term" value="F:dTDP-4-dehydrorhamnose 3,5-epimerase activity"/>
    <property type="evidence" value="ECO:0007669"/>
    <property type="project" value="UniProtKB-UniRule"/>
</dbReference>
<dbReference type="EMBL" id="JACWLN010000009">
    <property type="protein sequence ID" value="MBD1262225.1"/>
    <property type="molecule type" value="Genomic_DNA"/>
</dbReference>
<comment type="pathway">
    <text evidence="7">Carbohydrate biosynthesis; dTDP-L-rhamnose biosynthesis.</text>
</comment>
<dbReference type="EC" id="5.1.3.13" evidence="3 7"/>
<dbReference type="InterPro" id="IPR011051">
    <property type="entry name" value="RmlC_Cupin_sf"/>
</dbReference>
<gene>
    <name evidence="8" type="primary">rfbC</name>
    <name evidence="8" type="ORF">HZY62_16615</name>
    <name evidence="9" type="ORF">LX92_03664</name>
</gene>
<evidence type="ECO:0000256" key="1">
    <source>
        <dbReference type="ARBA" id="ARBA00001298"/>
    </source>
</evidence>
<name>A0A316DYA7_9FLAO</name>
<dbReference type="CDD" id="cd00438">
    <property type="entry name" value="cupin_RmlC"/>
    <property type="match status" value="1"/>
</dbReference>
<evidence type="ECO:0000313" key="11">
    <source>
        <dbReference type="Proteomes" id="UP000651837"/>
    </source>
</evidence>
<organism evidence="9 10">
    <name type="scientific">Maribacter polysiphoniae</name>
    <dbReference type="NCBI Taxonomy" id="429344"/>
    <lineage>
        <taxon>Bacteria</taxon>
        <taxon>Pseudomonadati</taxon>
        <taxon>Bacteroidota</taxon>
        <taxon>Flavobacteriia</taxon>
        <taxon>Flavobacteriales</taxon>
        <taxon>Flavobacteriaceae</taxon>
        <taxon>Maribacter</taxon>
    </lineage>
</organism>
<reference evidence="9 10" key="1">
    <citation type="submission" date="2018-05" db="EMBL/GenBank/DDBJ databases">
        <title>Genomic Encyclopedia of Archaeal and Bacterial Type Strains, Phase II (KMG-II): from individual species to whole genera.</title>
        <authorList>
            <person name="Goeker M."/>
        </authorList>
    </citation>
    <scope>NUCLEOTIDE SEQUENCE [LARGE SCALE GENOMIC DNA]</scope>
    <source>
        <strain evidence="9 10">DSM 23514</strain>
    </source>
</reference>
<dbReference type="NCBIfam" id="TIGR01221">
    <property type="entry name" value="rmlC"/>
    <property type="match status" value="1"/>
</dbReference>
<evidence type="ECO:0000313" key="8">
    <source>
        <dbReference type="EMBL" id="MBD1262225.1"/>
    </source>
</evidence>
<evidence type="ECO:0000313" key="9">
    <source>
        <dbReference type="EMBL" id="PWK21513.1"/>
    </source>
</evidence>
<dbReference type="Pfam" id="PF00908">
    <property type="entry name" value="dTDP_sugar_isom"/>
    <property type="match status" value="1"/>
</dbReference>
<keyword evidence="7 8" id="KW-0413">Isomerase</keyword>
<feature type="site" description="Participates in a stacking interaction with the thymidine ring of dTDP-4-oxo-6-deoxyglucose" evidence="6">
    <location>
        <position position="138"/>
    </location>
</feature>
<protein>
    <recommendedName>
        <fullName evidence="4 7">dTDP-4-dehydrorhamnose 3,5-epimerase</fullName>
        <ecNumber evidence="3 7">5.1.3.13</ecNumber>
    </recommendedName>
    <alternativeName>
        <fullName evidence="7">Thymidine diphospho-4-keto-rhamnose 3,5-epimerase</fullName>
    </alternativeName>
</protein>
<dbReference type="GO" id="GO:0005829">
    <property type="term" value="C:cytosol"/>
    <property type="evidence" value="ECO:0007669"/>
    <property type="project" value="TreeGrafter"/>
</dbReference>
<comment type="similarity">
    <text evidence="7">Belongs to the dTDP-4-dehydrorhamnose 3,5-epimerase family.</text>
</comment>
<dbReference type="Proteomes" id="UP000245667">
    <property type="component" value="Unassembled WGS sequence"/>
</dbReference>
<dbReference type="AlphaFoldDB" id="A0A316DYA7"/>
<comment type="caution">
    <text evidence="9">The sequence shown here is derived from an EMBL/GenBank/DDBJ whole genome shotgun (WGS) entry which is preliminary data.</text>
</comment>
<dbReference type="GO" id="GO:0000271">
    <property type="term" value="P:polysaccharide biosynthetic process"/>
    <property type="evidence" value="ECO:0007669"/>
    <property type="project" value="TreeGrafter"/>
</dbReference>
<evidence type="ECO:0000256" key="3">
    <source>
        <dbReference type="ARBA" id="ARBA00012098"/>
    </source>
</evidence>
<dbReference type="Gene3D" id="2.60.120.10">
    <property type="entry name" value="Jelly Rolls"/>
    <property type="match status" value="1"/>
</dbReference>
<dbReference type="Proteomes" id="UP000651837">
    <property type="component" value="Unassembled WGS sequence"/>
</dbReference>
<feature type="active site" description="Proton donor" evidence="5">
    <location>
        <position position="132"/>
    </location>
</feature>
<dbReference type="EMBL" id="QGGQ01000011">
    <property type="protein sequence ID" value="PWK21513.1"/>
    <property type="molecule type" value="Genomic_DNA"/>
</dbReference>
<dbReference type="InterPro" id="IPR014710">
    <property type="entry name" value="RmlC-like_jellyroll"/>
</dbReference>
<dbReference type="PANTHER" id="PTHR21047">
    <property type="entry name" value="DTDP-6-DEOXY-D-GLUCOSE-3,5 EPIMERASE"/>
    <property type="match status" value="1"/>
</dbReference>
<accession>A0A316DYA7</accession>
<evidence type="ECO:0000256" key="2">
    <source>
        <dbReference type="ARBA" id="ARBA00001997"/>
    </source>
</evidence>
<evidence type="ECO:0000256" key="4">
    <source>
        <dbReference type="ARBA" id="ARBA00019595"/>
    </source>
</evidence>
<comment type="function">
    <text evidence="2 7">Catalyzes the epimerization of the C3' and C5'positions of dTDP-6-deoxy-D-xylo-4-hexulose, forming dTDP-6-deoxy-L-lyxo-4-hexulose.</text>
</comment>
<dbReference type="RefSeq" id="WP_109653664.1">
    <property type="nucleotide sequence ID" value="NZ_JACWLN010000009.1"/>
</dbReference>
<dbReference type="UniPathway" id="UPA00124"/>
<dbReference type="SUPFAM" id="SSF51182">
    <property type="entry name" value="RmlC-like cupins"/>
    <property type="match status" value="1"/>
</dbReference>
<evidence type="ECO:0000256" key="6">
    <source>
        <dbReference type="PIRSR" id="PIRSR600888-3"/>
    </source>
</evidence>
<dbReference type="PANTHER" id="PTHR21047:SF2">
    <property type="entry name" value="THYMIDINE DIPHOSPHO-4-KETO-RHAMNOSE 3,5-EPIMERASE"/>
    <property type="match status" value="1"/>
</dbReference>
<sequence>MNIKKTSIEGCYTITPNVFNDGRGYFFESYNHRKFTAAIGEDVNFIQDNQSFSTRCVLRGLHFQKGEFAQAKLVRVIQGKVLDVTVDIRPDSVSYGVVFAMELSDKNNTQIFMPRGCAHGFVTLSESAIFSYKCDNYYKKDSEAGILYNDPFFNIDWKFPEKELIISEKDLVLPTFKELTEDIIKS</sequence>
<keyword evidence="11" id="KW-1185">Reference proteome</keyword>
<evidence type="ECO:0000313" key="10">
    <source>
        <dbReference type="Proteomes" id="UP000245667"/>
    </source>
</evidence>
<proteinExistence type="inferred from homology"/>
<dbReference type="InterPro" id="IPR000888">
    <property type="entry name" value="RmlC-like"/>
</dbReference>
<reference evidence="8 11" key="2">
    <citation type="submission" date="2020-07" db="EMBL/GenBank/DDBJ databases">
        <title>The draft genome sequence of Maribacter polysiphoniae KCTC 22021.</title>
        <authorList>
            <person name="Mu L."/>
        </authorList>
    </citation>
    <scope>NUCLEOTIDE SEQUENCE [LARGE SCALE GENOMIC DNA]</scope>
    <source>
        <strain evidence="8 11">KCTC 22021</strain>
    </source>
</reference>
<dbReference type="GO" id="GO:0019305">
    <property type="term" value="P:dTDP-rhamnose biosynthetic process"/>
    <property type="evidence" value="ECO:0007669"/>
    <property type="project" value="UniProtKB-UniRule"/>
</dbReference>
<comment type="subunit">
    <text evidence="7">Homodimer.</text>
</comment>
<feature type="active site" description="Proton acceptor" evidence="5">
    <location>
        <position position="62"/>
    </location>
</feature>
<dbReference type="OrthoDB" id="9800680at2"/>
<evidence type="ECO:0000256" key="5">
    <source>
        <dbReference type="PIRSR" id="PIRSR600888-1"/>
    </source>
</evidence>
<evidence type="ECO:0000256" key="7">
    <source>
        <dbReference type="RuleBase" id="RU364069"/>
    </source>
</evidence>